<gene>
    <name evidence="1" type="ORF">D7S86_07625</name>
</gene>
<dbReference type="InterPro" id="IPR043129">
    <property type="entry name" value="ATPase_NBD"/>
</dbReference>
<organism evidence="1 2">
    <name type="scientific">Pararobbsia silviterrae</name>
    <dbReference type="NCBI Taxonomy" id="1792498"/>
    <lineage>
        <taxon>Bacteria</taxon>
        <taxon>Pseudomonadati</taxon>
        <taxon>Pseudomonadota</taxon>
        <taxon>Betaproteobacteria</taxon>
        <taxon>Burkholderiales</taxon>
        <taxon>Burkholderiaceae</taxon>
        <taxon>Pararobbsia</taxon>
    </lineage>
</organism>
<comment type="caution">
    <text evidence="1">The sequence shown here is derived from an EMBL/GenBank/DDBJ whole genome shotgun (WGS) entry which is preliminary data.</text>
</comment>
<accession>A0A494Y6T8</accession>
<dbReference type="EMBL" id="RBZU01000002">
    <property type="protein sequence ID" value="RKP57792.1"/>
    <property type="molecule type" value="Genomic_DNA"/>
</dbReference>
<dbReference type="RefSeq" id="WP_121085115.1">
    <property type="nucleotide sequence ID" value="NZ_RBZU01000002.1"/>
</dbReference>
<keyword evidence="2" id="KW-1185">Reference proteome</keyword>
<sequence>MLGGPLSVLFLRVEAKVKRAISANLLRGYQAPPIYLTQFGADGASIGAAAVVRDQLFALPRLDHQ</sequence>
<reference evidence="1 2" key="1">
    <citation type="submission" date="2018-10" db="EMBL/GenBank/DDBJ databases">
        <title>Robbsia sp. DHC34, isolated from soil.</title>
        <authorList>
            <person name="Gao Z.-H."/>
            <person name="Qiu L.-H."/>
        </authorList>
    </citation>
    <scope>NUCLEOTIDE SEQUENCE [LARGE SCALE GENOMIC DNA]</scope>
    <source>
        <strain evidence="1 2">DHC34</strain>
    </source>
</reference>
<protein>
    <recommendedName>
        <fullName evidence="3">ROK family protein</fullName>
    </recommendedName>
</protein>
<dbReference type="OrthoDB" id="367299at2"/>
<evidence type="ECO:0008006" key="3">
    <source>
        <dbReference type="Google" id="ProtNLM"/>
    </source>
</evidence>
<evidence type="ECO:0000313" key="1">
    <source>
        <dbReference type="EMBL" id="RKP57792.1"/>
    </source>
</evidence>
<dbReference type="AlphaFoldDB" id="A0A494Y6T8"/>
<name>A0A494Y6T8_9BURK</name>
<dbReference type="Proteomes" id="UP000270342">
    <property type="component" value="Unassembled WGS sequence"/>
</dbReference>
<evidence type="ECO:0000313" key="2">
    <source>
        <dbReference type="Proteomes" id="UP000270342"/>
    </source>
</evidence>
<dbReference type="SUPFAM" id="SSF53067">
    <property type="entry name" value="Actin-like ATPase domain"/>
    <property type="match status" value="1"/>
</dbReference>
<proteinExistence type="predicted"/>